<keyword evidence="2" id="KW-0479">Metal-binding</keyword>
<reference evidence="6 7" key="1">
    <citation type="submission" date="2012-06" db="EMBL/GenBank/DDBJ databases">
        <title>Complete sequence of Thiocystis violascens DSM 198.</title>
        <authorList>
            <consortium name="US DOE Joint Genome Institute"/>
            <person name="Lucas S."/>
            <person name="Han J."/>
            <person name="Lapidus A."/>
            <person name="Cheng J.-F."/>
            <person name="Goodwin L."/>
            <person name="Pitluck S."/>
            <person name="Peters L."/>
            <person name="Ovchinnikova G."/>
            <person name="Teshima H."/>
            <person name="Detter J.C."/>
            <person name="Han C."/>
            <person name="Tapia R."/>
            <person name="Land M."/>
            <person name="Hauser L."/>
            <person name="Kyrpides N."/>
            <person name="Ivanova N."/>
            <person name="Pagani I."/>
            <person name="Vogl K."/>
            <person name="Liu Z."/>
            <person name="Frigaard N.-U."/>
            <person name="Bryant D."/>
            <person name="Woyke T."/>
        </authorList>
    </citation>
    <scope>NUCLEOTIDE SEQUENCE [LARGE SCALE GENOMIC DNA]</scope>
    <source>
        <strain evidence="7">ATCC 17096 / DSM 198 / 6111</strain>
    </source>
</reference>
<accession>I3YD43</accession>
<name>I3YD43_THIV6</name>
<evidence type="ECO:0000259" key="4">
    <source>
        <dbReference type="Pfam" id="PF02678"/>
    </source>
</evidence>
<organism evidence="6 7">
    <name type="scientific">Thiocystis violascens (strain ATCC 17096 / DSM 198 / 6111)</name>
    <name type="common">Chromatium violascens</name>
    <dbReference type="NCBI Taxonomy" id="765911"/>
    <lineage>
        <taxon>Bacteria</taxon>
        <taxon>Pseudomonadati</taxon>
        <taxon>Pseudomonadota</taxon>
        <taxon>Gammaproteobacteria</taxon>
        <taxon>Chromatiales</taxon>
        <taxon>Chromatiaceae</taxon>
        <taxon>Thiocystis</taxon>
    </lineage>
</organism>
<dbReference type="HOGENOM" id="CLU_064194_2_2_6"/>
<evidence type="ECO:0000313" key="6">
    <source>
        <dbReference type="EMBL" id="AFL74911.1"/>
    </source>
</evidence>
<keyword evidence="7" id="KW-1185">Reference proteome</keyword>
<feature type="binding site" evidence="2">
    <location>
        <position position="57"/>
    </location>
    <ligand>
        <name>Fe cation</name>
        <dbReference type="ChEBI" id="CHEBI:24875"/>
    </ligand>
</feature>
<dbReference type="InterPro" id="IPR041602">
    <property type="entry name" value="Quercetinase_C"/>
</dbReference>
<dbReference type="KEGG" id="tvi:Thivi_3031"/>
<dbReference type="Pfam" id="PF02678">
    <property type="entry name" value="Pirin"/>
    <property type="match status" value="1"/>
</dbReference>
<gene>
    <name evidence="6" type="ordered locus">Thivi_3031</name>
</gene>
<dbReference type="SUPFAM" id="SSF51182">
    <property type="entry name" value="RmlC-like cupins"/>
    <property type="match status" value="1"/>
</dbReference>
<comment type="similarity">
    <text evidence="1 3">Belongs to the pirin family.</text>
</comment>
<dbReference type="CDD" id="cd02910">
    <property type="entry name" value="cupin_Yhhw_N"/>
    <property type="match status" value="1"/>
</dbReference>
<evidence type="ECO:0000259" key="5">
    <source>
        <dbReference type="Pfam" id="PF17954"/>
    </source>
</evidence>
<dbReference type="Proteomes" id="UP000006062">
    <property type="component" value="Chromosome"/>
</dbReference>
<dbReference type="InterPro" id="IPR014710">
    <property type="entry name" value="RmlC-like_jellyroll"/>
</dbReference>
<dbReference type="GO" id="GO:0046872">
    <property type="term" value="F:metal ion binding"/>
    <property type="evidence" value="ECO:0007669"/>
    <property type="project" value="UniProtKB-KW"/>
</dbReference>
<dbReference type="PANTHER" id="PTHR43212">
    <property type="entry name" value="QUERCETIN 2,3-DIOXYGENASE"/>
    <property type="match status" value="1"/>
</dbReference>
<evidence type="ECO:0000256" key="3">
    <source>
        <dbReference type="RuleBase" id="RU003457"/>
    </source>
</evidence>
<keyword evidence="2" id="KW-0408">Iron</keyword>
<dbReference type="EMBL" id="CP003154">
    <property type="protein sequence ID" value="AFL74911.1"/>
    <property type="molecule type" value="Genomic_DNA"/>
</dbReference>
<dbReference type="AlphaFoldDB" id="I3YD43"/>
<evidence type="ECO:0000256" key="2">
    <source>
        <dbReference type="PIRSR" id="PIRSR006232-1"/>
    </source>
</evidence>
<comment type="cofactor">
    <cofactor evidence="2">
        <name>Fe cation</name>
        <dbReference type="ChEBI" id="CHEBI:24875"/>
    </cofactor>
    <text evidence="2">Binds 1 Fe cation per subunit.</text>
</comment>
<dbReference type="OrthoDB" id="9780903at2"/>
<dbReference type="Pfam" id="PF17954">
    <property type="entry name" value="Pirin_C_2"/>
    <property type="match status" value="1"/>
</dbReference>
<feature type="binding site" evidence="2">
    <location>
        <position position="59"/>
    </location>
    <ligand>
        <name>Fe cation</name>
        <dbReference type="ChEBI" id="CHEBI:24875"/>
    </ligand>
</feature>
<protein>
    <submittedName>
        <fullName evidence="6">Pirin-related protein</fullName>
    </submittedName>
</protein>
<feature type="binding site" evidence="2">
    <location>
        <position position="103"/>
    </location>
    <ligand>
        <name>Fe cation</name>
        <dbReference type="ChEBI" id="CHEBI:24875"/>
    </ligand>
</feature>
<evidence type="ECO:0000313" key="7">
    <source>
        <dbReference type="Proteomes" id="UP000006062"/>
    </source>
</evidence>
<evidence type="ECO:0000256" key="1">
    <source>
        <dbReference type="ARBA" id="ARBA00008416"/>
    </source>
</evidence>
<dbReference type="InterPro" id="IPR011051">
    <property type="entry name" value="RmlC_Cupin_sf"/>
</dbReference>
<dbReference type="Gene3D" id="2.60.120.10">
    <property type="entry name" value="Jelly Rolls"/>
    <property type="match status" value="2"/>
</dbReference>
<dbReference type="InterPro" id="IPR012093">
    <property type="entry name" value="Pirin"/>
</dbReference>
<dbReference type="eggNOG" id="COG1741">
    <property type="taxonomic scope" value="Bacteria"/>
</dbReference>
<feature type="binding site" evidence="2">
    <location>
        <position position="101"/>
    </location>
    <ligand>
        <name>Fe cation</name>
        <dbReference type="ChEBI" id="CHEBI:24875"/>
    </ligand>
</feature>
<dbReference type="PANTHER" id="PTHR43212:SF3">
    <property type="entry name" value="QUERCETIN 2,3-DIOXYGENASE"/>
    <property type="match status" value="1"/>
</dbReference>
<dbReference type="InterPro" id="IPR003829">
    <property type="entry name" value="Pirin_N_dom"/>
</dbReference>
<dbReference type="RefSeq" id="WP_014779327.1">
    <property type="nucleotide sequence ID" value="NC_018012.1"/>
</dbReference>
<proteinExistence type="inferred from homology"/>
<dbReference type="PIRSF" id="PIRSF006232">
    <property type="entry name" value="Pirin"/>
    <property type="match status" value="1"/>
</dbReference>
<feature type="domain" description="Pirin N-terminal" evidence="4">
    <location>
        <begin position="8"/>
        <end position="119"/>
    </location>
</feature>
<dbReference type="CDD" id="cd20311">
    <property type="entry name" value="cupin_Yhhw_C"/>
    <property type="match status" value="1"/>
</dbReference>
<feature type="domain" description="Quercetin 2,3-dioxygenase C-terminal cupin" evidence="5">
    <location>
        <begin position="146"/>
        <end position="229"/>
    </location>
</feature>
<sequence length="239" mass="25868">MLQIRPANERGQSRTDWLDSRHSFSFGDYHDPDRMGFSNLRVINEDRVAPGSGFPTHGHRDMEIVTYVLEGALEHRDSLGNGAVIRPGEVQYMSAGSGVQHSEFNHSQTEPVHLLQIWLLPNRVGIAPGYAQQSFSPESRRACLRLLVSPDGRDGSVMTHQDASLYASLLLAGETVRQALPGDCRAYVQVARGRATVNGIALGPGDGAALSEVPDVELTGLDAAEVLLFVLPSTRGSIA</sequence>